<organism evidence="3 4">
    <name type="scientific">Caenorhabditis angaria</name>
    <dbReference type="NCBI Taxonomy" id="860376"/>
    <lineage>
        <taxon>Eukaryota</taxon>
        <taxon>Metazoa</taxon>
        <taxon>Ecdysozoa</taxon>
        <taxon>Nematoda</taxon>
        <taxon>Chromadorea</taxon>
        <taxon>Rhabditida</taxon>
        <taxon>Rhabditina</taxon>
        <taxon>Rhabditomorpha</taxon>
        <taxon>Rhabditoidea</taxon>
        <taxon>Rhabditidae</taxon>
        <taxon>Peloderinae</taxon>
        <taxon>Caenorhabditis</taxon>
    </lineage>
</organism>
<proteinExistence type="predicted"/>
<dbReference type="Pfam" id="PF09268">
    <property type="entry name" value="Clathrin-link"/>
    <property type="match status" value="1"/>
</dbReference>
<name>A0A9P1IR90_9PELO</name>
<dbReference type="PANTHER" id="PTHR10292">
    <property type="entry name" value="CLATHRIN HEAVY CHAIN RELATED"/>
    <property type="match status" value="1"/>
</dbReference>
<dbReference type="InterPro" id="IPR015348">
    <property type="entry name" value="Clathrin_H-chain_linker_core"/>
</dbReference>
<dbReference type="GO" id="GO:0006886">
    <property type="term" value="P:intracellular protein transport"/>
    <property type="evidence" value="ECO:0007669"/>
    <property type="project" value="InterPro"/>
</dbReference>
<dbReference type="GO" id="GO:0071439">
    <property type="term" value="C:clathrin complex"/>
    <property type="evidence" value="ECO:0007669"/>
    <property type="project" value="TreeGrafter"/>
</dbReference>
<dbReference type="Gene3D" id="2.130.10.110">
    <property type="entry name" value="Clathrin heavy-chain terminal domain"/>
    <property type="match status" value="1"/>
</dbReference>
<reference evidence="3" key="1">
    <citation type="submission" date="2022-11" db="EMBL/GenBank/DDBJ databases">
        <authorList>
            <person name="Kikuchi T."/>
        </authorList>
    </citation>
    <scope>NUCLEOTIDE SEQUENCE</scope>
    <source>
        <strain evidence="3">PS1010</strain>
    </source>
</reference>
<dbReference type="GO" id="GO:0030130">
    <property type="term" value="C:clathrin coat of trans-Golgi network vesicle"/>
    <property type="evidence" value="ECO:0007669"/>
    <property type="project" value="InterPro"/>
</dbReference>
<feature type="transmembrane region" description="Helical" evidence="1">
    <location>
        <begin position="416"/>
        <end position="437"/>
    </location>
</feature>
<keyword evidence="1" id="KW-0472">Membrane</keyword>
<keyword evidence="1" id="KW-0812">Transmembrane</keyword>
<dbReference type="Proteomes" id="UP001152747">
    <property type="component" value="Unassembled WGS sequence"/>
</dbReference>
<evidence type="ECO:0000256" key="1">
    <source>
        <dbReference type="SAM" id="Phobius"/>
    </source>
</evidence>
<dbReference type="GO" id="GO:0005938">
    <property type="term" value="C:cell cortex"/>
    <property type="evidence" value="ECO:0007669"/>
    <property type="project" value="TreeGrafter"/>
</dbReference>
<comment type="caution">
    <text evidence="3">The sequence shown here is derived from an EMBL/GenBank/DDBJ whole genome shotgun (WGS) entry which is preliminary data.</text>
</comment>
<dbReference type="SUPFAM" id="SSF50989">
    <property type="entry name" value="Clathrin heavy-chain terminal domain"/>
    <property type="match status" value="1"/>
</dbReference>
<dbReference type="InterPro" id="IPR022365">
    <property type="entry name" value="Clathrin_H-chain_propeller_rpt"/>
</dbReference>
<dbReference type="GO" id="GO:0032051">
    <property type="term" value="F:clathrin light chain binding"/>
    <property type="evidence" value="ECO:0007669"/>
    <property type="project" value="TreeGrafter"/>
</dbReference>
<protein>
    <recommendedName>
        <fullName evidence="2">Clathrin heavy chain linker core motif domain-containing protein</fullName>
    </recommendedName>
</protein>
<dbReference type="FunFam" id="2.130.10.110:FF:000009">
    <property type="entry name" value="Clathrin heavy chain"/>
    <property type="match status" value="1"/>
</dbReference>
<feature type="transmembrane region" description="Helical" evidence="1">
    <location>
        <begin position="390"/>
        <end position="410"/>
    </location>
</feature>
<dbReference type="OrthoDB" id="2113814at2759"/>
<dbReference type="AlphaFoldDB" id="A0A9P1IR90"/>
<dbReference type="GO" id="GO:0045334">
    <property type="term" value="C:clathrin-coated endocytic vesicle"/>
    <property type="evidence" value="ECO:0007669"/>
    <property type="project" value="TreeGrafter"/>
</dbReference>
<dbReference type="Pfam" id="PF01394">
    <property type="entry name" value="Clathrin_propel"/>
    <property type="match status" value="3"/>
</dbReference>
<sequence length="639" mass="71686">MMASGKPIKLYEHLQLTNVENTTNITMESDKNIVVREMIGDQQQVVIIDLAEPTNQTRHPISADSVIMHPTAKILALKSGKTIQIFNIELKAGMKAHQNTEDVVFWKWINETTIALVSDTAVYHWSIVGDAAPVKMFDRHLSLSETQIINYRTDADSKWLVLIGISEKDNRVVGNMQLYNNKRKVSQTIDGHAACFVRFKLEGNAHPSNLFCFSVKNEAGGKLHIIEIGSPAAGNQPFQKKNIDVPYTAETAQDFPVSMQVSSKQGVIYVLSKHGYLHLHDIESGNHIYSNRISTDPVFVTCELSNTGGIMGINRKGQVLSVSIDETNLVPFVTNSLQNPDLALELAVRCDLPGAEDCGFTANVQDPDIQQQLSRQAARRTESRTKPFKIILVGFVAFFEYLFNLGLFMLGVFNDALWTVGWLLALIMITPVVSQIFSPFMTSQINQFSSHSLAPVFPPISHPERREVQKYSPECYLCMGQVSDIGLTIEYGTNMFHTRTAIYCDQLIEKESLKCANSAIAIKNVTLLIKDIFFPQFQTLVKSNIICKIAGKCPYSPDIRNVFQGKMLCENCESNINKLKLLSMEYLDVLKKMQVDLGCIDDECFEQFTTIRNIGIIGINVADFNTQNICRQLFKCIKK</sequence>
<gene>
    <name evidence="3" type="ORF">CAMP_LOCUS12369</name>
</gene>
<dbReference type="InterPro" id="IPR016025">
    <property type="entry name" value="Clathrin_H-chain_N"/>
</dbReference>
<dbReference type="GO" id="GO:0006898">
    <property type="term" value="P:receptor-mediated endocytosis"/>
    <property type="evidence" value="ECO:0007669"/>
    <property type="project" value="TreeGrafter"/>
</dbReference>
<evidence type="ECO:0000313" key="3">
    <source>
        <dbReference type="EMBL" id="CAI5449732.1"/>
    </source>
</evidence>
<dbReference type="EMBL" id="CANHGI010000004">
    <property type="protein sequence ID" value="CAI5449732.1"/>
    <property type="molecule type" value="Genomic_DNA"/>
</dbReference>
<evidence type="ECO:0000313" key="4">
    <source>
        <dbReference type="Proteomes" id="UP001152747"/>
    </source>
</evidence>
<evidence type="ECO:0000259" key="2">
    <source>
        <dbReference type="Pfam" id="PF09268"/>
    </source>
</evidence>
<dbReference type="GO" id="GO:0030132">
    <property type="term" value="C:clathrin coat of coated pit"/>
    <property type="evidence" value="ECO:0007669"/>
    <property type="project" value="InterPro"/>
</dbReference>
<dbReference type="GO" id="GO:0005198">
    <property type="term" value="F:structural molecule activity"/>
    <property type="evidence" value="ECO:0007669"/>
    <property type="project" value="InterPro"/>
</dbReference>
<keyword evidence="4" id="KW-1185">Reference proteome</keyword>
<keyword evidence="1" id="KW-1133">Transmembrane helix</keyword>
<dbReference type="PANTHER" id="PTHR10292:SF1">
    <property type="entry name" value="CLATHRIN HEAVY CHAIN"/>
    <property type="match status" value="1"/>
</dbReference>
<feature type="domain" description="Clathrin heavy chain linker core motif" evidence="2">
    <location>
        <begin position="326"/>
        <end position="349"/>
    </location>
</feature>
<accession>A0A9P1IR90</accession>